<dbReference type="InterPro" id="IPR001173">
    <property type="entry name" value="Glyco_trans_2-like"/>
</dbReference>
<evidence type="ECO:0000256" key="1">
    <source>
        <dbReference type="ARBA" id="ARBA00004776"/>
    </source>
</evidence>
<dbReference type="Pfam" id="PF00535">
    <property type="entry name" value="Glycos_transf_2"/>
    <property type="match status" value="1"/>
</dbReference>
<name>A0A0R2BLU4_9LACO</name>
<dbReference type="AlphaFoldDB" id="A0A0R2BLU4"/>
<dbReference type="PANTHER" id="PTHR43179">
    <property type="entry name" value="RHAMNOSYLTRANSFERASE WBBL"/>
    <property type="match status" value="1"/>
</dbReference>
<dbReference type="PANTHER" id="PTHR43179:SF12">
    <property type="entry name" value="GALACTOFURANOSYLTRANSFERASE GLFT2"/>
    <property type="match status" value="1"/>
</dbReference>
<dbReference type="GO" id="GO:0016757">
    <property type="term" value="F:glycosyltransferase activity"/>
    <property type="evidence" value="ECO:0007669"/>
    <property type="project" value="UniProtKB-KW"/>
</dbReference>
<comment type="pathway">
    <text evidence="1">Cell wall biogenesis; cell wall polysaccharide biosynthesis.</text>
</comment>
<evidence type="ECO:0000256" key="3">
    <source>
        <dbReference type="ARBA" id="ARBA00022676"/>
    </source>
</evidence>
<evidence type="ECO:0000313" key="7">
    <source>
        <dbReference type="Proteomes" id="UP000051612"/>
    </source>
</evidence>
<dbReference type="CDD" id="cd04185">
    <property type="entry name" value="GT_2_like_b"/>
    <property type="match status" value="1"/>
</dbReference>
<proteinExistence type="inferred from homology"/>
<keyword evidence="3" id="KW-0328">Glycosyltransferase</keyword>
<dbReference type="Gene3D" id="3.90.550.10">
    <property type="entry name" value="Spore Coat Polysaccharide Biosynthesis Protein SpsA, Chain A"/>
    <property type="match status" value="1"/>
</dbReference>
<reference evidence="6 7" key="1">
    <citation type="journal article" date="2015" name="Genome Announc.">
        <title>Expanding the biotechnology potential of lactobacilli through comparative genomics of 213 strains and associated genera.</title>
        <authorList>
            <person name="Sun Z."/>
            <person name="Harris H.M."/>
            <person name="McCann A."/>
            <person name="Guo C."/>
            <person name="Argimon S."/>
            <person name="Zhang W."/>
            <person name="Yang X."/>
            <person name="Jeffery I.B."/>
            <person name="Cooney J.C."/>
            <person name="Kagawa T.F."/>
            <person name="Liu W."/>
            <person name="Song Y."/>
            <person name="Salvetti E."/>
            <person name="Wrobel A."/>
            <person name="Rasinkangas P."/>
            <person name="Parkhill J."/>
            <person name="Rea M.C."/>
            <person name="O'Sullivan O."/>
            <person name="Ritari J."/>
            <person name="Douillard F.P."/>
            <person name="Paul Ross R."/>
            <person name="Yang R."/>
            <person name="Briner A.E."/>
            <person name="Felis G.E."/>
            <person name="de Vos W.M."/>
            <person name="Barrangou R."/>
            <person name="Klaenhammer T.R."/>
            <person name="Caufield P.W."/>
            <person name="Cui Y."/>
            <person name="Zhang H."/>
            <person name="O'Toole P.W."/>
        </authorList>
    </citation>
    <scope>NUCLEOTIDE SEQUENCE [LARGE SCALE GENOMIC DNA]</scope>
    <source>
        <strain evidence="6 7">DSM 20452</strain>
    </source>
</reference>
<sequence length="317" mass="36609">MNLVISKVVAIVVTYNRKELLIECLRALLEQSIELVEILVIDNNSTDGTEKFLEMDGILREKSINYIKLSSNIGGAGGFYEGLKRVKDKEYNWVWLMDDDTIPQKNALKELLDANEVINDNTEEKVSFLASSVYGENGEVMNVPEIDNRAAANGYLYWYKFLKNGIVSIKKATFVSILISGDAIKRVGLPCKEYFIWGDDSEYTERMVRYAGNAYMVGNSIVTHKRKNPRNLNILNEDNFVRLEMYHYMFRNQLINTIYYNGKCAGVRKILVDIRTIIRGMKKKSRLKIAKQIIYGDFQGIIQYKKFHKYITKEVKN</sequence>
<evidence type="ECO:0000256" key="4">
    <source>
        <dbReference type="ARBA" id="ARBA00022679"/>
    </source>
</evidence>
<dbReference type="InterPro" id="IPR029044">
    <property type="entry name" value="Nucleotide-diphossugar_trans"/>
</dbReference>
<accession>A0A0R2BLU4</accession>
<protein>
    <submittedName>
        <fullName evidence="6">Glycosyltransferase</fullName>
    </submittedName>
</protein>
<dbReference type="Proteomes" id="UP000051612">
    <property type="component" value="Unassembled WGS sequence"/>
</dbReference>
<dbReference type="EMBL" id="AYYN01000031">
    <property type="protein sequence ID" value="KRM76726.1"/>
    <property type="molecule type" value="Genomic_DNA"/>
</dbReference>
<evidence type="ECO:0000313" key="6">
    <source>
        <dbReference type="EMBL" id="KRM76726.1"/>
    </source>
</evidence>
<comment type="similarity">
    <text evidence="2">Belongs to the glycosyltransferase 2 family.</text>
</comment>
<evidence type="ECO:0000259" key="5">
    <source>
        <dbReference type="Pfam" id="PF00535"/>
    </source>
</evidence>
<feature type="domain" description="Glycosyltransferase 2-like" evidence="5">
    <location>
        <begin position="11"/>
        <end position="114"/>
    </location>
</feature>
<dbReference type="PATRIC" id="fig|1423772.3.peg.1515"/>
<comment type="caution">
    <text evidence="6">The sequence shown here is derived from an EMBL/GenBank/DDBJ whole genome shotgun (WGS) entry which is preliminary data.</text>
</comment>
<dbReference type="SUPFAM" id="SSF53448">
    <property type="entry name" value="Nucleotide-diphospho-sugar transferases"/>
    <property type="match status" value="1"/>
</dbReference>
<keyword evidence="4 6" id="KW-0808">Transferase</keyword>
<gene>
    <name evidence="6" type="ORF">FC48_GL001424</name>
</gene>
<organism evidence="6 7">
    <name type="scientific">Ligilactobacillus murinus DSM 20452 = NBRC 14221</name>
    <dbReference type="NCBI Taxonomy" id="1423772"/>
    <lineage>
        <taxon>Bacteria</taxon>
        <taxon>Bacillati</taxon>
        <taxon>Bacillota</taxon>
        <taxon>Bacilli</taxon>
        <taxon>Lactobacillales</taxon>
        <taxon>Lactobacillaceae</taxon>
        <taxon>Ligilactobacillus</taxon>
    </lineage>
</organism>
<evidence type="ECO:0000256" key="2">
    <source>
        <dbReference type="ARBA" id="ARBA00006739"/>
    </source>
</evidence>